<proteinExistence type="predicted"/>
<accession>A0ABT6KWH3</accession>
<evidence type="ECO:0000313" key="1">
    <source>
        <dbReference type="EMBL" id="MDH6195036.1"/>
    </source>
</evidence>
<dbReference type="Proteomes" id="UP001160130">
    <property type="component" value="Unassembled WGS sequence"/>
</dbReference>
<comment type="caution">
    <text evidence="1">The sequence shown here is derived from an EMBL/GenBank/DDBJ whole genome shotgun (WGS) entry which is preliminary data.</text>
</comment>
<gene>
    <name evidence="1" type="ORF">M2272_001665</name>
</gene>
<protein>
    <submittedName>
        <fullName evidence="1">Uncharacterized protein</fullName>
    </submittedName>
</protein>
<dbReference type="EMBL" id="JARXVE010000002">
    <property type="protein sequence ID" value="MDH6195036.1"/>
    <property type="molecule type" value="Genomic_DNA"/>
</dbReference>
<evidence type="ECO:0000313" key="2">
    <source>
        <dbReference type="Proteomes" id="UP001160130"/>
    </source>
</evidence>
<sequence length="94" mass="9859">MHRPKRPGRQGTLPEPPTLLRGLFSDQQIPVVGSKTLPPGQGADVAVGVAVTTTEANTVLQRVTSRSAGALVRIFMMSSAPRGYGVILVCSSMS</sequence>
<name>A0ABT6KWH3_9MYCO</name>
<reference evidence="1 2" key="1">
    <citation type="submission" date="2023-04" db="EMBL/GenBank/DDBJ databases">
        <title>Forest soil microbial communities from Buena Vista Peninsula, Colon Province, Panama.</title>
        <authorList>
            <person name="Bouskill N."/>
        </authorList>
    </citation>
    <scope>NUCLEOTIDE SEQUENCE [LARGE SCALE GENOMIC DNA]</scope>
    <source>
        <strain evidence="1 2">AC80</strain>
    </source>
</reference>
<organism evidence="1 2">
    <name type="scientific">Mycolicibacterium frederiksbergense</name>
    <dbReference type="NCBI Taxonomy" id="117567"/>
    <lineage>
        <taxon>Bacteria</taxon>
        <taxon>Bacillati</taxon>
        <taxon>Actinomycetota</taxon>
        <taxon>Actinomycetes</taxon>
        <taxon>Mycobacteriales</taxon>
        <taxon>Mycobacteriaceae</taxon>
        <taxon>Mycolicibacterium</taxon>
    </lineage>
</organism>
<keyword evidence="2" id="KW-1185">Reference proteome</keyword>